<evidence type="ECO:0000313" key="3">
    <source>
        <dbReference type="Proteomes" id="UP000489600"/>
    </source>
</evidence>
<comment type="caution">
    <text evidence="2">The sequence shown here is derived from an EMBL/GenBank/DDBJ whole genome shotgun (WGS) entry which is preliminary data.</text>
</comment>
<feature type="region of interest" description="Disordered" evidence="1">
    <location>
        <begin position="53"/>
        <end position="73"/>
    </location>
</feature>
<sequence>MITHGNLIIEKYERRSRGLLKKLEDYPSVKKEAKKVPGLEKKLTTQTAAMDDLSKKCGGSKTTSKICRGGAREDKDGKRVSAIFSRSGERSSALFSKARGHSNHREVRWEAQEKEPAIVAKDTATGEELAPLNRLPVIPAALT</sequence>
<dbReference type="AlphaFoldDB" id="A0A565BI64"/>
<organism evidence="2 3">
    <name type="scientific">Arabis nemorensis</name>
    <dbReference type="NCBI Taxonomy" id="586526"/>
    <lineage>
        <taxon>Eukaryota</taxon>
        <taxon>Viridiplantae</taxon>
        <taxon>Streptophyta</taxon>
        <taxon>Embryophyta</taxon>
        <taxon>Tracheophyta</taxon>
        <taxon>Spermatophyta</taxon>
        <taxon>Magnoliopsida</taxon>
        <taxon>eudicotyledons</taxon>
        <taxon>Gunneridae</taxon>
        <taxon>Pentapetalae</taxon>
        <taxon>rosids</taxon>
        <taxon>malvids</taxon>
        <taxon>Brassicales</taxon>
        <taxon>Brassicaceae</taxon>
        <taxon>Arabideae</taxon>
        <taxon>Arabis</taxon>
    </lineage>
</organism>
<dbReference type="Proteomes" id="UP000489600">
    <property type="component" value="Unassembled WGS sequence"/>
</dbReference>
<evidence type="ECO:0000256" key="1">
    <source>
        <dbReference type="SAM" id="MobiDB-lite"/>
    </source>
</evidence>
<proteinExistence type="predicted"/>
<evidence type="ECO:0000313" key="2">
    <source>
        <dbReference type="EMBL" id="VVB01332.1"/>
    </source>
</evidence>
<gene>
    <name evidence="2" type="ORF">ANE_LOCUS11776</name>
</gene>
<keyword evidence="3" id="KW-1185">Reference proteome</keyword>
<reference evidence="2" key="1">
    <citation type="submission" date="2019-07" db="EMBL/GenBank/DDBJ databases">
        <authorList>
            <person name="Dittberner H."/>
        </authorList>
    </citation>
    <scope>NUCLEOTIDE SEQUENCE [LARGE SCALE GENOMIC DNA]</scope>
</reference>
<feature type="compositionally biased region" description="Low complexity" evidence="1">
    <location>
        <begin position="56"/>
        <end position="65"/>
    </location>
</feature>
<dbReference type="EMBL" id="CABITT030000004">
    <property type="protein sequence ID" value="VVB01332.1"/>
    <property type="molecule type" value="Genomic_DNA"/>
</dbReference>
<name>A0A565BI64_9BRAS</name>
<accession>A0A565BI64</accession>
<protein>
    <submittedName>
        <fullName evidence="2">Uncharacterized protein</fullName>
    </submittedName>
</protein>